<accession>A0A4Y3PXJ3</accession>
<keyword evidence="2" id="KW-1185">Reference proteome</keyword>
<dbReference type="EMBL" id="BJMH01000078">
    <property type="protein sequence ID" value="GEB35931.1"/>
    <property type="molecule type" value="Genomic_DNA"/>
</dbReference>
<dbReference type="RefSeq" id="WP_122962699.1">
    <property type="nucleotide sequence ID" value="NZ_BJMH01000078.1"/>
</dbReference>
<dbReference type="AlphaFoldDB" id="A0A4Y3PXJ3"/>
<sequence>MKKWIMTGSVALAAGLVLWTSNYLTVDARKSEKIISYHGQVMPFSNLSELEEDAPIIVHATFTGERETIPSNLVEGKVFRSDSVVEIKKVFEGDLQKNDNIIVYEPAIVDENGAYFTINGYSLMVENETYTLFLKPVKNKKGYAIAGLYQGKYNNRIHENGKNIRKNFEYNDLSEVDYFGDQIEHYNQLKEQVVKKYKLVE</sequence>
<name>A0A4Y3PXJ3_BREPA</name>
<dbReference type="GeneID" id="87614952"/>
<evidence type="ECO:0000313" key="1">
    <source>
        <dbReference type="EMBL" id="GEB35931.1"/>
    </source>
</evidence>
<dbReference type="Proteomes" id="UP000316882">
    <property type="component" value="Unassembled WGS sequence"/>
</dbReference>
<proteinExistence type="predicted"/>
<evidence type="ECO:0000313" key="2">
    <source>
        <dbReference type="Proteomes" id="UP000316882"/>
    </source>
</evidence>
<reference evidence="1 2" key="1">
    <citation type="submission" date="2019-06" db="EMBL/GenBank/DDBJ databases">
        <title>Whole genome shotgun sequence of Brevibacillus parabrevis NBRC 12334.</title>
        <authorList>
            <person name="Hosoyama A."/>
            <person name="Uohara A."/>
            <person name="Ohji S."/>
            <person name="Ichikawa N."/>
        </authorList>
    </citation>
    <scope>NUCLEOTIDE SEQUENCE [LARGE SCALE GENOMIC DNA]</scope>
    <source>
        <strain evidence="1 2">NBRC 12334</strain>
    </source>
</reference>
<organism evidence="1 2">
    <name type="scientific">Brevibacillus parabrevis</name>
    <dbReference type="NCBI Taxonomy" id="54914"/>
    <lineage>
        <taxon>Bacteria</taxon>
        <taxon>Bacillati</taxon>
        <taxon>Bacillota</taxon>
        <taxon>Bacilli</taxon>
        <taxon>Bacillales</taxon>
        <taxon>Paenibacillaceae</taxon>
        <taxon>Brevibacillus</taxon>
    </lineage>
</organism>
<gene>
    <name evidence="1" type="ORF">BPA01_55110</name>
</gene>
<dbReference type="STRING" id="54914.AV540_18570"/>
<protein>
    <submittedName>
        <fullName evidence="1">Uncharacterized protein</fullName>
    </submittedName>
</protein>
<comment type="caution">
    <text evidence="1">The sequence shown here is derived from an EMBL/GenBank/DDBJ whole genome shotgun (WGS) entry which is preliminary data.</text>
</comment>